<dbReference type="EMBL" id="CAJJDP010000115">
    <property type="protein sequence ID" value="CAD8197881.1"/>
    <property type="molecule type" value="Genomic_DNA"/>
</dbReference>
<evidence type="ECO:0000313" key="1">
    <source>
        <dbReference type="EMBL" id="CAD8197881.1"/>
    </source>
</evidence>
<accession>A0A8S1XAS3</accession>
<sequence length="49" mass="5914">MITICKLYQQVKPRSSNQERKMVILFDTLRLLSEKALCYQKELQKQIKK</sequence>
<gene>
    <name evidence="1" type="ORF">POCTA_138.1.T1150124</name>
</gene>
<dbReference type="AlphaFoldDB" id="A0A8S1XAS3"/>
<organism evidence="1 2">
    <name type="scientific">Paramecium octaurelia</name>
    <dbReference type="NCBI Taxonomy" id="43137"/>
    <lineage>
        <taxon>Eukaryota</taxon>
        <taxon>Sar</taxon>
        <taxon>Alveolata</taxon>
        <taxon>Ciliophora</taxon>
        <taxon>Intramacronucleata</taxon>
        <taxon>Oligohymenophorea</taxon>
        <taxon>Peniculida</taxon>
        <taxon>Parameciidae</taxon>
        <taxon>Paramecium</taxon>
    </lineage>
</organism>
<dbReference type="Proteomes" id="UP000683925">
    <property type="component" value="Unassembled WGS sequence"/>
</dbReference>
<proteinExistence type="predicted"/>
<name>A0A8S1XAS3_PAROT</name>
<protein>
    <submittedName>
        <fullName evidence="1">Uncharacterized protein</fullName>
    </submittedName>
</protein>
<evidence type="ECO:0000313" key="2">
    <source>
        <dbReference type="Proteomes" id="UP000683925"/>
    </source>
</evidence>
<comment type="caution">
    <text evidence="1">The sequence shown here is derived from an EMBL/GenBank/DDBJ whole genome shotgun (WGS) entry which is preliminary data.</text>
</comment>
<reference evidence="1" key="1">
    <citation type="submission" date="2021-01" db="EMBL/GenBank/DDBJ databases">
        <authorList>
            <consortium name="Genoscope - CEA"/>
            <person name="William W."/>
        </authorList>
    </citation>
    <scope>NUCLEOTIDE SEQUENCE</scope>
</reference>
<keyword evidence="2" id="KW-1185">Reference proteome</keyword>